<evidence type="ECO:0000256" key="1">
    <source>
        <dbReference type="SAM" id="MobiDB-lite"/>
    </source>
</evidence>
<feature type="region of interest" description="Disordered" evidence="1">
    <location>
        <begin position="50"/>
        <end position="265"/>
    </location>
</feature>
<keyword evidence="2" id="KW-1185">Reference proteome</keyword>
<accession>A0AAJ7C1I0</accession>
<sequence>MGEPKSAAPPQPNGGVKQKPTSLNLALGALHRSVNGRLSLNDRHLQHVTAAGGGVGVAGSGINGSGTGGRTTRGKSTSPNPACGNESLSGQQQHQQQLLPALPTVPTLSGLSPWGLPTELETVLEPQPPPPPAPSSHSQNPHRSTVNDQHQQQHQQQQRNNLQSSPINQLPTRSPSHSGNGFPLYTPPAPIPASGANKVRSTPNGLPQSAPRRPHSIAAPPYHGVNVGVTGGGNGGLHPLNQFTGRQQPPPPPPPSLSAGAAAAP</sequence>
<feature type="compositionally biased region" description="Polar residues" evidence="1">
    <location>
        <begin position="159"/>
        <end position="179"/>
    </location>
</feature>
<evidence type="ECO:0000313" key="2">
    <source>
        <dbReference type="Proteomes" id="UP000694920"/>
    </source>
</evidence>
<organism evidence="2 3">
    <name type="scientific">Cephus cinctus</name>
    <name type="common">Wheat stem sawfly</name>
    <dbReference type="NCBI Taxonomy" id="211228"/>
    <lineage>
        <taxon>Eukaryota</taxon>
        <taxon>Metazoa</taxon>
        <taxon>Ecdysozoa</taxon>
        <taxon>Arthropoda</taxon>
        <taxon>Hexapoda</taxon>
        <taxon>Insecta</taxon>
        <taxon>Pterygota</taxon>
        <taxon>Neoptera</taxon>
        <taxon>Endopterygota</taxon>
        <taxon>Hymenoptera</taxon>
        <taxon>Cephoidea</taxon>
        <taxon>Cephidae</taxon>
        <taxon>Cephus</taxon>
    </lineage>
</organism>
<dbReference type="AlphaFoldDB" id="A0AAJ7C1I0"/>
<dbReference type="GeneID" id="107269782"/>
<dbReference type="KEGG" id="ccin:107269782"/>
<protein>
    <submittedName>
        <fullName evidence="3">PH-response regulator protein palI/RIM9</fullName>
    </submittedName>
</protein>
<dbReference type="RefSeq" id="XP_015599507.1">
    <property type="nucleotide sequence ID" value="XM_015744021.2"/>
</dbReference>
<feature type="region of interest" description="Disordered" evidence="1">
    <location>
        <begin position="1"/>
        <end position="22"/>
    </location>
</feature>
<feature type="compositionally biased region" description="Low complexity" evidence="1">
    <location>
        <begin position="149"/>
        <end position="158"/>
    </location>
</feature>
<reference evidence="3" key="1">
    <citation type="submission" date="2025-08" db="UniProtKB">
        <authorList>
            <consortium name="RefSeq"/>
        </authorList>
    </citation>
    <scope>IDENTIFICATION</scope>
</reference>
<evidence type="ECO:0000313" key="3">
    <source>
        <dbReference type="RefSeq" id="XP_015599507.1"/>
    </source>
</evidence>
<name>A0AAJ7C1I0_CEPCN</name>
<feature type="compositionally biased region" description="Gly residues" evidence="1">
    <location>
        <begin position="51"/>
        <end position="71"/>
    </location>
</feature>
<dbReference type="Proteomes" id="UP000694920">
    <property type="component" value="Unplaced"/>
</dbReference>
<gene>
    <name evidence="3" type="primary">LOC107269782</name>
</gene>
<proteinExistence type="predicted"/>